<sequence length="80" mass="9240">MYERVKKSIDILFPYEILTEASGCLFDFFALLKTELDLRSGSRVLGEVVNLEGRPNPETHSDMFTHVFCDRLSLIRTRSN</sequence>
<organism evidence="1 2">
    <name type="scientific">Clitoria ternatea</name>
    <name type="common">Butterfly pea</name>
    <dbReference type="NCBI Taxonomy" id="43366"/>
    <lineage>
        <taxon>Eukaryota</taxon>
        <taxon>Viridiplantae</taxon>
        <taxon>Streptophyta</taxon>
        <taxon>Embryophyta</taxon>
        <taxon>Tracheophyta</taxon>
        <taxon>Spermatophyta</taxon>
        <taxon>Magnoliopsida</taxon>
        <taxon>eudicotyledons</taxon>
        <taxon>Gunneridae</taxon>
        <taxon>Pentapetalae</taxon>
        <taxon>rosids</taxon>
        <taxon>fabids</taxon>
        <taxon>Fabales</taxon>
        <taxon>Fabaceae</taxon>
        <taxon>Papilionoideae</taxon>
        <taxon>50 kb inversion clade</taxon>
        <taxon>NPAAA clade</taxon>
        <taxon>indigoferoid/millettioid clade</taxon>
        <taxon>Phaseoleae</taxon>
        <taxon>Clitoria</taxon>
    </lineage>
</organism>
<evidence type="ECO:0000313" key="2">
    <source>
        <dbReference type="Proteomes" id="UP001359559"/>
    </source>
</evidence>
<gene>
    <name evidence="1" type="ORF">RJT34_02430</name>
</gene>
<name>A0AAN9Q0C8_CLITE</name>
<reference evidence="1 2" key="1">
    <citation type="submission" date="2024-01" db="EMBL/GenBank/DDBJ databases">
        <title>The genomes of 5 underutilized Papilionoideae crops provide insights into root nodulation and disease resistance.</title>
        <authorList>
            <person name="Yuan L."/>
        </authorList>
    </citation>
    <scope>NUCLEOTIDE SEQUENCE [LARGE SCALE GENOMIC DNA]</scope>
    <source>
        <strain evidence="1">LY-2023</strain>
        <tissue evidence="1">Leaf</tissue>
    </source>
</reference>
<dbReference type="EMBL" id="JAYKXN010000001">
    <property type="protein sequence ID" value="KAK7317856.1"/>
    <property type="molecule type" value="Genomic_DNA"/>
</dbReference>
<comment type="caution">
    <text evidence="1">The sequence shown here is derived from an EMBL/GenBank/DDBJ whole genome shotgun (WGS) entry which is preliminary data.</text>
</comment>
<dbReference type="Proteomes" id="UP001359559">
    <property type="component" value="Unassembled WGS sequence"/>
</dbReference>
<proteinExistence type="predicted"/>
<keyword evidence="2" id="KW-1185">Reference proteome</keyword>
<accession>A0AAN9Q0C8</accession>
<dbReference type="AlphaFoldDB" id="A0AAN9Q0C8"/>
<protein>
    <submittedName>
        <fullName evidence="1">Uncharacterized protein</fullName>
    </submittedName>
</protein>
<evidence type="ECO:0000313" key="1">
    <source>
        <dbReference type="EMBL" id="KAK7317856.1"/>
    </source>
</evidence>